<accession>A0A934PV87</accession>
<dbReference type="PANTHER" id="PTHR44591">
    <property type="entry name" value="STRESS RESPONSE REGULATOR PROTEIN 1"/>
    <property type="match status" value="1"/>
</dbReference>
<dbReference type="InterPro" id="IPR001789">
    <property type="entry name" value="Sig_transdc_resp-reg_receiver"/>
</dbReference>
<protein>
    <submittedName>
        <fullName evidence="4">Response regulator</fullName>
    </submittedName>
</protein>
<dbReference type="SUPFAM" id="SSF52172">
    <property type="entry name" value="CheY-like"/>
    <property type="match status" value="1"/>
</dbReference>
<keyword evidence="1 2" id="KW-0597">Phosphoprotein</keyword>
<evidence type="ECO:0000256" key="1">
    <source>
        <dbReference type="ARBA" id="ARBA00022553"/>
    </source>
</evidence>
<dbReference type="InterPro" id="IPR050595">
    <property type="entry name" value="Bact_response_regulator"/>
</dbReference>
<evidence type="ECO:0000313" key="4">
    <source>
        <dbReference type="EMBL" id="MBK0379618.1"/>
    </source>
</evidence>
<gene>
    <name evidence="4" type="ORF">I5M19_09885</name>
</gene>
<dbReference type="InterPro" id="IPR011006">
    <property type="entry name" value="CheY-like_superfamily"/>
</dbReference>
<evidence type="ECO:0000313" key="5">
    <source>
        <dbReference type="Proteomes" id="UP000613193"/>
    </source>
</evidence>
<organism evidence="4 5">
    <name type="scientific">Mucilaginibacter segetis</name>
    <dbReference type="NCBI Taxonomy" id="2793071"/>
    <lineage>
        <taxon>Bacteria</taxon>
        <taxon>Pseudomonadati</taxon>
        <taxon>Bacteroidota</taxon>
        <taxon>Sphingobacteriia</taxon>
        <taxon>Sphingobacteriales</taxon>
        <taxon>Sphingobacteriaceae</taxon>
        <taxon>Mucilaginibacter</taxon>
    </lineage>
</organism>
<comment type="caution">
    <text evidence="4">The sequence shown here is derived from an EMBL/GenBank/DDBJ whole genome shotgun (WGS) entry which is preliminary data.</text>
</comment>
<evidence type="ECO:0000259" key="3">
    <source>
        <dbReference type="PROSITE" id="PS50110"/>
    </source>
</evidence>
<sequence length="75" mass="8252">MPAKPIILLIEDNTNIRECASELLELEGYEIYAAPDGAQGVSLSRLINPDLVICDVVMPVMGGYEVFTELKEDPK</sequence>
<dbReference type="Pfam" id="PF00072">
    <property type="entry name" value="Response_reg"/>
    <property type="match status" value="1"/>
</dbReference>
<feature type="modified residue" description="4-aspartylphosphate" evidence="2">
    <location>
        <position position="55"/>
    </location>
</feature>
<dbReference type="RefSeq" id="WP_200066173.1">
    <property type="nucleotide sequence ID" value="NZ_JAEHFW010000002.1"/>
</dbReference>
<dbReference type="EMBL" id="JAEHFW010000002">
    <property type="protein sequence ID" value="MBK0379618.1"/>
    <property type="molecule type" value="Genomic_DNA"/>
</dbReference>
<evidence type="ECO:0000256" key="2">
    <source>
        <dbReference type="PROSITE-ProRule" id="PRU00169"/>
    </source>
</evidence>
<proteinExistence type="predicted"/>
<name>A0A934PV87_9SPHI</name>
<keyword evidence="5" id="KW-1185">Reference proteome</keyword>
<dbReference type="Gene3D" id="3.40.50.2300">
    <property type="match status" value="1"/>
</dbReference>
<dbReference type="GO" id="GO:0000160">
    <property type="term" value="P:phosphorelay signal transduction system"/>
    <property type="evidence" value="ECO:0007669"/>
    <property type="project" value="InterPro"/>
</dbReference>
<dbReference type="PANTHER" id="PTHR44591:SF3">
    <property type="entry name" value="RESPONSE REGULATORY DOMAIN-CONTAINING PROTEIN"/>
    <property type="match status" value="1"/>
</dbReference>
<reference evidence="4" key="1">
    <citation type="submission" date="2020-12" db="EMBL/GenBank/DDBJ databases">
        <title>Bacterial novel species Mucilaginibacter sp. SD-g isolated from soil.</title>
        <authorList>
            <person name="Jung H.-Y."/>
        </authorList>
    </citation>
    <scope>NUCLEOTIDE SEQUENCE</scope>
    <source>
        <strain evidence="4">SD-g</strain>
    </source>
</reference>
<feature type="domain" description="Response regulatory" evidence="3">
    <location>
        <begin position="6"/>
        <end position="75"/>
    </location>
</feature>
<dbReference type="AlphaFoldDB" id="A0A934PV87"/>
<dbReference type="Proteomes" id="UP000613193">
    <property type="component" value="Unassembled WGS sequence"/>
</dbReference>
<dbReference type="PROSITE" id="PS50110">
    <property type="entry name" value="RESPONSE_REGULATORY"/>
    <property type="match status" value="1"/>
</dbReference>